<comment type="similarity">
    <text evidence="1 4">Belongs to the D-isomer specific 2-hydroxyacid dehydrogenase family.</text>
</comment>
<evidence type="ECO:0000259" key="6">
    <source>
        <dbReference type="Pfam" id="PF02826"/>
    </source>
</evidence>
<dbReference type="InterPro" id="IPR029753">
    <property type="entry name" value="D-isomer_DH_CS"/>
</dbReference>
<feature type="domain" description="D-isomer specific 2-hydroxyacid dehydrogenase catalytic" evidence="5">
    <location>
        <begin position="13"/>
        <end position="317"/>
    </location>
</feature>
<dbReference type="RefSeq" id="WP_304121239.1">
    <property type="nucleotide sequence ID" value="NZ_DYZA01000068.1"/>
</dbReference>
<dbReference type="SUPFAM" id="SSF52283">
    <property type="entry name" value="Formate/glycerate dehydrogenase catalytic domain-like"/>
    <property type="match status" value="1"/>
</dbReference>
<sequence length="319" mass="35322">MRIIISDCDHVNLNEESAVFEAAGLSFELKQCHTEDELIAECKGGEIFINQYAPFTRRVLEALRPEIKQIVRYGVGVNNIDIAAATELGVQVCNVPDYGMNEVADQALALTLDLARKVSFMNAGVRKGRWNYEDSIPLFRLSEQTLGVAGLGRNGRNFAAKARALFGKVVGYDPYYKPNAEDDTDYIEAVDLDTLLRTSDFVVLHMPLTEQTRNIVNAEALAKMKHTAYIVNTSRGGLIDEAALDKALADGTIAGAALDVTEKEPIDSDSPLLRHDNFICTPHMAWYSEQAASELKRKVAEEAVRFARSEKLRSPVNRV</sequence>
<dbReference type="FunFam" id="3.40.50.720:FF:000203">
    <property type="entry name" value="D-3-phosphoglycerate dehydrogenase (SerA)"/>
    <property type="match status" value="1"/>
</dbReference>
<protein>
    <submittedName>
        <fullName evidence="7">C-terminal binding protein</fullName>
    </submittedName>
</protein>
<evidence type="ECO:0000256" key="3">
    <source>
        <dbReference type="ARBA" id="ARBA00023027"/>
    </source>
</evidence>
<gene>
    <name evidence="7" type="ORF">K8W16_03640</name>
</gene>
<keyword evidence="3" id="KW-0520">NAD</keyword>
<dbReference type="PROSITE" id="PS00670">
    <property type="entry name" value="D_2_HYDROXYACID_DH_2"/>
    <property type="match status" value="1"/>
</dbReference>
<dbReference type="GO" id="GO:0016616">
    <property type="term" value="F:oxidoreductase activity, acting on the CH-OH group of donors, NAD or NADP as acceptor"/>
    <property type="evidence" value="ECO:0007669"/>
    <property type="project" value="InterPro"/>
</dbReference>
<accession>A0A921DR89</accession>
<evidence type="ECO:0000256" key="4">
    <source>
        <dbReference type="RuleBase" id="RU003719"/>
    </source>
</evidence>
<reference evidence="7" key="1">
    <citation type="journal article" date="2021" name="PeerJ">
        <title>Extensive microbial diversity within the chicken gut microbiome revealed by metagenomics and culture.</title>
        <authorList>
            <person name="Gilroy R."/>
            <person name="Ravi A."/>
            <person name="Getino M."/>
            <person name="Pursley I."/>
            <person name="Horton D.L."/>
            <person name="Alikhan N.F."/>
            <person name="Baker D."/>
            <person name="Gharbi K."/>
            <person name="Hall N."/>
            <person name="Watson M."/>
            <person name="Adriaenssens E.M."/>
            <person name="Foster-Nyarko E."/>
            <person name="Jarju S."/>
            <person name="Secka A."/>
            <person name="Antonio M."/>
            <person name="Oren A."/>
            <person name="Chaudhuri R.R."/>
            <person name="La Ragione R."/>
            <person name="Hildebrand F."/>
            <person name="Pallen M.J."/>
        </authorList>
    </citation>
    <scope>NUCLEOTIDE SEQUENCE</scope>
    <source>
        <strain evidence="7">ChiGjej2B2-19336</strain>
    </source>
</reference>
<dbReference type="CDD" id="cd05299">
    <property type="entry name" value="CtBP_dh"/>
    <property type="match status" value="1"/>
</dbReference>
<dbReference type="Pfam" id="PF00389">
    <property type="entry name" value="2-Hacid_dh"/>
    <property type="match status" value="1"/>
</dbReference>
<evidence type="ECO:0000313" key="8">
    <source>
        <dbReference type="Proteomes" id="UP000698963"/>
    </source>
</evidence>
<comment type="caution">
    <text evidence="7">The sequence shown here is derived from an EMBL/GenBank/DDBJ whole genome shotgun (WGS) entry which is preliminary data.</text>
</comment>
<dbReference type="SUPFAM" id="SSF51735">
    <property type="entry name" value="NAD(P)-binding Rossmann-fold domains"/>
    <property type="match status" value="1"/>
</dbReference>
<dbReference type="Gene3D" id="3.40.50.720">
    <property type="entry name" value="NAD(P)-binding Rossmann-like Domain"/>
    <property type="match status" value="2"/>
</dbReference>
<evidence type="ECO:0000256" key="2">
    <source>
        <dbReference type="ARBA" id="ARBA00023002"/>
    </source>
</evidence>
<dbReference type="InterPro" id="IPR050418">
    <property type="entry name" value="D-iso_2-hydroxyacid_DH_PdxB"/>
</dbReference>
<evidence type="ECO:0000313" key="7">
    <source>
        <dbReference type="EMBL" id="HJD96723.1"/>
    </source>
</evidence>
<dbReference type="AlphaFoldDB" id="A0A921DR89"/>
<reference evidence="7" key="2">
    <citation type="submission" date="2021-09" db="EMBL/GenBank/DDBJ databases">
        <authorList>
            <person name="Gilroy R."/>
        </authorList>
    </citation>
    <scope>NUCLEOTIDE SEQUENCE</scope>
    <source>
        <strain evidence="7">ChiGjej2B2-19336</strain>
    </source>
</reference>
<dbReference type="InterPro" id="IPR036291">
    <property type="entry name" value="NAD(P)-bd_dom_sf"/>
</dbReference>
<keyword evidence="2 4" id="KW-0560">Oxidoreductase</keyword>
<name>A0A921DR89_9BACT</name>
<dbReference type="GO" id="GO:0051287">
    <property type="term" value="F:NAD binding"/>
    <property type="evidence" value="ECO:0007669"/>
    <property type="project" value="InterPro"/>
</dbReference>
<dbReference type="Proteomes" id="UP000698963">
    <property type="component" value="Unassembled WGS sequence"/>
</dbReference>
<dbReference type="Pfam" id="PF02826">
    <property type="entry name" value="2-Hacid_dh_C"/>
    <property type="match status" value="1"/>
</dbReference>
<dbReference type="GO" id="GO:0003714">
    <property type="term" value="F:transcription corepressor activity"/>
    <property type="evidence" value="ECO:0007669"/>
    <property type="project" value="InterPro"/>
</dbReference>
<evidence type="ECO:0000256" key="1">
    <source>
        <dbReference type="ARBA" id="ARBA00005854"/>
    </source>
</evidence>
<dbReference type="PANTHER" id="PTHR43761:SF1">
    <property type="entry name" value="D-ISOMER SPECIFIC 2-HYDROXYACID DEHYDROGENASE CATALYTIC DOMAIN-CONTAINING PROTEIN-RELATED"/>
    <property type="match status" value="1"/>
</dbReference>
<organism evidence="7 8">
    <name type="scientific">Mailhella massiliensis</name>
    <dbReference type="NCBI Taxonomy" id="1903261"/>
    <lineage>
        <taxon>Bacteria</taxon>
        <taxon>Pseudomonadati</taxon>
        <taxon>Thermodesulfobacteriota</taxon>
        <taxon>Desulfovibrionia</taxon>
        <taxon>Desulfovibrionales</taxon>
        <taxon>Desulfovibrionaceae</taxon>
        <taxon>Mailhella</taxon>
    </lineage>
</organism>
<dbReference type="EMBL" id="DYZA01000068">
    <property type="protein sequence ID" value="HJD96723.1"/>
    <property type="molecule type" value="Genomic_DNA"/>
</dbReference>
<dbReference type="InterPro" id="IPR006139">
    <property type="entry name" value="D-isomer_2_OHA_DH_cat_dom"/>
</dbReference>
<feature type="domain" description="D-isomer specific 2-hydroxyacid dehydrogenase NAD-binding" evidence="6">
    <location>
        <begin position="108"/>
        <end position="285"/>
    </location>
</feature>
<proteinExistence type="inferred from homology"/>
<dbReference type="InterPro" id="IPR006140">
    <property type="entry name" value="D-isomer_DH_NAD-bd"/>
</dbReference>
<evidence type="ECO:0000259" key="5">
    <source>
        <dbReference type="Pfam" id="PF00389"/>
    </source>
</evidence>
<dbReference type="PROSITE" id="PS00671">
    <property type="entry name" value="D_2_HYDROXYACID_DH_3"/>
    <property type="match status" value="1"/>
</dbReference>
<dbReference type="InterPro" id="IPR043322">
    <property type="entry name" value="CtBP"/>
</dbReference>
<dbReference type="PANTHER" id="PTHR43761">
    <property type="entry name" value="D-ISOMER SPECIFIC 2-HYDROXYACID DEHYDROGENASE FAMILY PROTEIN (AFU_ORTHOLOGUE AFUA_1G13630)"/>
    <property type="match status" value="1"/>
</dbReference>